<dbReference type="AlphaFoldDB" id="A0A419PFW1"/>
<protein>
    <submittedName>
        <fullName evidence="1">Uncharacterized protein</fullName>
    </submittedName>
</protein>
<evidence type="ECO:0000313" key="1">
    <source>
        <dbReference type="EMBL" id="KAG5440941.1"/>
    </source>
</evidence>
<accession>A0A419PFW1</accession>
<dbReference type="Proteomes" id="UP000286415">
    <property type="component" value="Unassembled WGS sequence"/>
</dbReference>
<reference evidence="1 2" key="1">
    <citation type="journal article" date="2018" name="Biotechnol. Adv.">
        <title>Improved genomic resources and new bioinformatic workflow for the carcinogenic parasite Clonorchis sinensis: Biotechnological implications.</title>
        <authorList>
            <person name="Wang D."/>
            <person name="Korhonen P.K."/>
            <person name="Gasser R.B."/>
            <person name="Young N.D."/>
        </authorList>
    </citation>
    <scope>NUCLEOTIDE SEQUENCE [LARGE SCALE GENOMIC DNA]</scope>
    <source>
        <strain evidence="1">Cs-k2</strain>
    </source>
</reference>
<dbReference type="InParanoid" id="A0A419PFW1"/>
<sequence length="60" mass="6956">MAQWLEREFNDRKVRGWNPTFAYQLLSNFRQPGGIPTLRVAWQLGTERRKAVSLPARGLA</sequence>
<gene>
    <name evidence="1" type="ORF">CSKR_102249</name>
</gene>
<keyword evidence="2" id="KW-1185">Reference proteome</keyword>
<name>A0A419PFW1_CLOSI</name>
<organism evidence="1 2">
    <name type="scientific">Clonorchis sinensis</name>
    <name type="common">Chinese liver fluke</name>
    <dbReference type="NCBI Taxonomy" id="79923"/>
    <lineage>
        <taxon>Eukaryota</taxon>
        <taxon>Metazoa</taxon>
        <taxon>Spiralia</taxon>
        <taxon>Lophotrochozoa</taxon>
        <taxon>Platyhelminthes</taxon>
        <taxon>Trematoda</taxon>
        <taxon>Digenea</taxon>
        <taxon>Opisthorchiida</taxon>
        <taxon>Opisthorchiata</taxon>
        <taxon>Opisthorchiidae</taxon>
        <taxon>Clonorchis</taxon>
    </lineage>
</organism>
<proteinExistence type="predicted"/>
<reference evidence="1 2" key="2">
    <citation type="journal article" date="2021" name="Genomics">
        <title>High-quality reference genome for Clonorchis sinensis.</title>
        <authorList>
            <person name="Young N.D."/>
            <person name="Stroehlein A.J."/>
            <person name="Kinkar L."/>
            <person name="Wang T."/>
            <person name="Sohn W.M."/>
            <person name="Chang B.C.H."/>
            <person name="Kaur P."/>
            <person name="Weisz D."/>
            <person name="Dudchenko O."/>
            <person name="Aiden E.L."/>
            <person name="Korhonen P.K."/>
            <person name="Gasser R.B."/>
        </authorList>
    </citation>
    <scope>NUCLEOTIDE SEQUENCE [LARGE SCALE GENOMIC DNA]</scope>
    <source>
        <strain evidence="1">Cs-k2</strain>
    </source>
</reference>
<comment type="caution">
    <text evidence="1">The sequence shown here is derived from an EMBL/GenBank/DDBJ whole genome shotgun (WGS) entry which is preliminary data.</text>
</comment>
<dbReference type="EMBL" id="NIRI02000078">
    <property type="protein sequence ID" value="KAG5440941.1"/>
    <property type="molecule type" value="Genomic_DNA"/>
</dbReference>
<evidence type="ECO:0000313" key="2">
    <source>
        <dbReference type="Proteomes" id="UP000286415"/>
    </source>
</evidence>